<dbReference type="KEGG" id="shun:DWB77_03971"/>
<sequence length="158" mass="16615">MPEGDALVGGPGEGVPTAAAYGKGVRSSAPVSETAAVSDRIPGVMRGTPSATTWIAWDDRISVTRGELRGIPGSVRRAPNGTAPPAPCAKARHQRCRAFVERVVRGYCEGGLPEEIWSVNCAFFLSTSTPAAGNWVTTTSWPHWPLSIVSVLTFQPAA</sequence>
<dbReference type="EMBL" id="CP032698">
    <property type="protein sequence ID" value="AYG81804.1"/>
    <property type="molecule type" value="Genomic_DNA"/>
</dbReference>
<proteinExistence type="predicted"/>
<keyword evidence="2" id="KW-1185">Reference proteome</keyword>
<organism evidence="1 2">
    <name type="scientific">Streptomyces hundungensis</name>
    <dbReference type="NCBI Taxonomy" id="1077946"/>
    <lineage>
        <taxon>Bacteria</taxon>
        <taxon>Bacillati</taxon>
        <taxon>Actinomycetota</taxon>
        <taxon>Actinomycetes</taxon>
        <taxon>Kitasatosporales</taxon>
        <taxon>Streptomycetaceae</taxon>
        <taxon>Streptomyces</taxon>
    </lineage>
</organism>
<reference evidence="1 2" key="1">
    <citation type="submission" date="2018-10" db="EMBL/GenBank/DDBJ databases">
        <title>Relationship between Morphology and Antimicrobial Activity in Streptomyces.</title>
        <authorList>
            <person name="Kang H.J."/>
            <person name="Kim S.B."/>
        </authorList>
    </citation>
    <scope>NUCLEOTIDE SEQUENCE [LARGE SCALE GENOMIC DNA]</scope>
    <source>
        <strain evidence="1 2">BH38</strain>
    </source>
</reference>
<dbReference type="AlphaFoldDB" id="A0A387HEF4"/>
<gene>
    <name evidence="1" type="ORF">DWB77_03971</name>
</gene>
<accession>A0A387HEF4</accession>
<evidence type="ECO:0000313" key="2">
    <source>
        <dbReference type="Proteomes" id="UP000271554"/>
    </source>
</evidence>
<protein>
    <submittedName>
        <fullName evidence="1">Uncharacterized protein</fullName>
    </submittedName>
</protein>
<dbReference type="Proteomes" id="UP000271554">
    <property type="component" value="Chromosome"/>
</dbReference>
<name>A0A387HEF4_9ACTN</name>
<evidence type="ECO:0000313" key="1">
    <source>
        <dbReference type="EMBL" id="AYG81804.1"/>
    </source>
</evidence>